<accession>A0A7X0G025</accession>
<dbReference type="Proteomes" id="UP000546324">
    <property type="component" value="Unassembled WGS sequence"/>
</dbReference>
<dbReference type="EMBL" id="JACHMQ010000001">
    <property type="protein sequence ID" value="MBB6396292.1"/>
    <property type="molecule type" value="Genomic_DNA"/>
</dbReference>
<dbReference type="AlphaFoldDB" id="A0A7X0G025"/>
<evidence type="ECO:0000313" key="2">
    <source>
        <dbReference type="Proteomes" id="UP000546324"/>
    </source>
</evidence>
<reference evidence="1 2" key="1">
    <citation type="submission" date="2020-08" db="EMBL/GenBank/DDBJ databases">
        <title>Sequencing the genomes of 1000 actinobacteria strains.</title>
        <authorList>
            <person name="Klenk H.-P."/>
        </authorList>
    </citation>
    <scope>NUCLEOTIDE SEQUENCE [LARGE SCALE GENOMIC DNA]</scope>
    <source>
        <strain evidence="1 2">DSM 43675</strain>
    </source>
</reference>
<sequence>MVVYATISEIPDTVTAMAEARLTSAGGPPPPIR</sequence>
<organism evidence="1 2">
    <name type="scientific">Actinomadura coerulea</name>
    <dbReference type="NCBI Taxonomy" id="46159"/>
    <lineage>
        <taxon>Bacteria</taxon>
        <taxon>Bacillati</taxon>
        <taxon>Actinomycetota</taxon>
        <taxon>Actinomycetes</taxon>
        <taxon>Streptosporangiales</taxon>
        <taxon>Thermomonosporaceae</taxon>
        <taxon>Actinomadura</taxon>
    </lineage>
</organism>
<evidence type="ECO:0000313" key="1">
    <source>
        <dbReference type="EMBL" id="MBB6396292.1"/>
    </source>
</evidence>
<protein>
    <submittedName>
        <fullName evidence="1">Uncharacterized protein</fullName>
    </submittedName>
</protein>
<comment type="caution">
    <text evidence="1">The sequence shown here is derived from an EMBL/GenBank/DDBJ whole genome shotgun (WGS) entry which is preliminary data.</text>
</comment>
<gene>
    <name evidence="1" type="ORF">BKA00_003206</name>
</gene>
<name>A0A7X0G025_9ACTN</name>
<keyword evidence="2" id="KW-1185">Reference proteome</keyword>
<proteinExistence type="predicted"/>